<dbReference type="GO" id="GO:0016740">
    <property type="term" value="F:transferase activity"/>
    <property type="evidence" value="ECO:0007669"/>
    <property type="project" value="UniProtKB-KW"/>
</dbReference>
<protein>
    <submittedName>
        <fullName evidence="2">Glutathione S-transferase N-terminal domain-containing protein</fullName>
    </submittedName>
</protein>
<name>A0A7D5ZDP8_9NEIS</name>
<dbReference type="Gene3D" id="3.40.30.10">
    <property type="entry name" value="Glutaredoxin"/>
    <property type="match status" value="1"/>
</dbReference>
<keyword evidence="2" id="KW-0808">Transferase</keyword>
<dbReference type="EMBL" id="CP058952">
    <property type="protein sequence ID" value="QLI80568.1"/>
    <property type="molecule type" value="Genomic_DNA"/>
</dbReference>
<feature type="domain" description="GST N-terminal" evidence="1">
    <location>
        <begin position="5"/>
        <end position="84"/>
    </location>
</feature>
<dbReference type="Pfam" id="PF13417">
    <property type="entry name" value="GST_N_3"/>
    <property type="match status" value="1"/>
</dbReference>
<dbReference type="KEGG" id="cfon:HZU75_02915"/>
<dbReference type="InterPro" id="IPR036282">
    <property type="entry name" value="Glutathione-S-Trfase_C_sf"/>
</dbReference>
<dbReference type="PANTHER" id="PTHR43968:SF6">
    <property type="entry name" value="GLUTATHIONE S-TRANSFERASE OMEGA"/>
    <property type="match status" value="1"/>
</dbReference>
<dbReference type="AlphaFoldDB" id="A0A7D5ZDP8"/>
<dbReference type="Proteomes" id="UP000510822">
    <property type="component" value="Chromosome"/>
</dbReference>
<dbReference type="Gene3D" id="1.20.1050.10">
    <property type="match status" value="1"/>
</dbReference>
<keyword evidence="3" id="KW-1185">Reference proteome</keyword>
<organism evidence="2 3">
    <name type="scientific">Chitinibacter fontanus</name>
    <dbReference type="NCBI Taxonomy" id="1737446"/>
    <lineage>
        <taxon>Bacteria</taxon>
        <taxon>Pseudomonadati</taxon>
        <taxon>Pseudomonadota</taxon>
        <taxon>Betaproteobacteria</taxon>
        <taxon>Neisseriales</taxon>
        <taxon>Chitinibacteraceae</taxon>
        <taxon>Chitinibacter</taxon>
    </lineage>
</organism>
<dbReference type="InterPro" id="IPR050983">
    <property type="entry name" value="GST_Omega/HSP26"/>
</dbReference>
<dbReference type="InterPro" id="IPR036249">
    <property type="entry name" value="Thioredoxin-like_sf"/>
</dbReference>
<dbReference type="RefSeq" id="WP_180307708.1">
    <property type="nucleotide sequence ID" value="NZ_CP058952.1"/>
</dbReference>
<proteinExistence type="predicted"/>
<reference evidence="2 3" key="1">
    <citation type="journal article" date="2016" name="Int. J. Syst. Evol. Microbiol.">
        <title>Chitinibacter fontanus sp. nov., isolated from a spring.</title>
        <authorList>
            <person name="Sheu S.Y."/>
            <person name="Li Y.S."/>
            <person name="Young C.C."/>
            <person name="Chen W.M."/>
        </authorList>
    </citation>
    <scope>NUCLEOTIDE SEQUENCE [LARGE SCALE GENOMIC DNA]</scope>
    <source>
        <strain evidence="2 3">STM-7</strain>
    </source>
</reference>
<dbReference type="SUPFAM" id="SSF52833">
    <property type="entry name" value="Thioredoxin-like"/>
    <property type="match status" value="1"/>
</dbReference>
<dbReference type="PROSITE" id="PS50404">
    <property type="entry name" value="GST_NTER"/>
    <property type="match status" value="1"/>
</dbReference>
<dbReference type="GO" id="GO:0005737">
    <property type="term" value="C:cytoplasm"/>
    <property type="evidence" value="ECO:0007669"/>
    <property type="project" value="TreeGrafter"/>
</dbReference>
<accession>A0A7D5ZDP8</accession>
<dbReference type="PANTHER" id="PTHR43968">
    <property type="match status" value="1"/>
</dbReference>
<evidence type="ECO:0000259" key="1">
    <source>
        <dbReference type="PROSITE" id="PS50404"/>
    </source>
</evidence>
<evidence type="ECO:0000313" key="2">
    <source>
        <dbReference type="EMBL" id="QLI80568.1"/>
    </source>
</evidence>
<evidence type="ECO:0000313" key="3">
    <source>
        <dbReference type="Proteomes" id="UP000510822"/>
    </source>
</evidence>
<dbReference type="InterPro" id="IPR004045">
    <property type="entry name" value="Glutathione_S-Trfase_N"/>
</dbReference>
<gene>
    <name evidence="2" type="ORF">HZU75_02915</name>
</gene>
<dbReference type="SUPFAM" id="SSF47616">
    <property type="entry name" value="GST C-terminal domain-like"/>
    <property type="match status" value="1"/>
</dbReference>
<sequence length="218" mass="24976">MTQTALPILYSFRRCPYAIRARMAIYLSGVSVQLREVVLRDKPAELLAASTKGTVPVLVLPVGAVLDQSLDIMLWALRQHDPMGILKRDLDYQLQLIAEHDLQFKPLLDRYKYPERFPELAAEEHQYHAMYWLKENIEKRLEIDTPSFESKITLSDLAIMPFIRQCAAVDPRVFQRLASPTLQSWLATFCAGELFTAVMDKYPTWQTGTEGIPFGRST</sequence>
<dbReference type="CDD" id="cd03060">
    <property type="entry name" value="GST_N_Omega_like"/>
    <property type="match status" value="1"/>
</dbReference>